<evidence type="ECO:0000313" key="3">
    <source>
        <dbReference type="EMBL" id="ACD90386.1"/>
    </source>
</evidence>
<dbReference type="SUPFAM" id="SSF81324">
    <property type="entry name" value="Voltage-gated potassium channels"/>
    <property type="match status" value="1"/>
</dbReference>
<dbReference type="RefSeq" id="WP_012466263.1">
    <property type="nucleotide sequence ID" value="NC_010803.1"/>
</dbReference>
<feature type="transmembrane region" description="Helical" evidence="1">
    <location>
        <begin position="246"/>
        <end position="267"/>
    </location>
</feature>
<name>B3ECW1_CHLL2</name>
<feature type="domain" description="Potassium channel" evidence="2">
    <location>
        <begin position="217"/>
        <end position="264"/>
    </location>
</feature>
<dbReference type="AlphaFoldDB" id="B3ECW1"/>
<dbReference type="Proteomes" id="UP000008841">
    <property type="component" value="Chromosome"/>
</dbReference>
<gene>
    <name evidence="3" type="ordered locus">Clim_1320</name>
</gene>
<dbReference type="HOGENOM" id="CLU_1037053_0_0_10"/>
<dbReference type="InterPro" id="IPR013099">
    <property type="entry name" value="K_chnl_dom"/>
</dbReference>
<feature type="transmembrane region" description="Helical" evidence="1">
    <location>
        <begin position="100"/>
        <end position="120"/>
    </location>
</feature>
<dbReference type="Pfam" id="PF07885">
    <property type="entry name" value="Ion_trans_2"/>
    <property type="match status" value="1"/>
</dbReference>
<evidence type="ECO:0000313" key="4">
    <source>
        <dbReference type="Proteomes" id="UP000008841"/>
    </source>
</evidence>
<dbReference type="Gene3D" id="1.10.287.70">
    <property type="match status" value="1"/>
</dbReference>
<evidence type="ECO:0000259" key="2">
    <source>
        <dbReference type="Pfam" id="PF07885"/>
    </source>
</evidence>
<evidence type="ECO:0000256" key="1">
    <source>
        <dbReference type="SAM" id="Phobius"/>
    </source>
</evidence>
<dbReference type="STRING" id="290315.Clim_1320"/>
<reference evidence="3 4" key="1">
    <citation type="submission" date="2008-05" db="EMBL/GenBank/DDBJ databases">
        <title>Complete sequence of Chlorobium limicola DSM 245.</title>
        <authorList>
            <consortium name="US DOE Joint Genome Institute"/>
            <person name="Lucas S."/>
            <person name="Copeland A."/>
            <person name="Lapidus A."/>
            <person name="Glavina del Rio T."/>
            <person name="Dalin E."/>
            <person name="Tice H."/>
            <person name="Bruce D."/>
            <person name="Goodwin L."/>
            <person name="Pitluck S."/>
            <person name="Schmutz J."/>
            <person name="Larimer F."/>
            <person name="Land M."/>
            <person name="Hauser L."/>
            <person name="Kyrpides N."/>
            <person name="Ovchinnikova G."/>
            <person name="Zhao F."/>
            <person name="Li T."/>
            <person name="Liu Z."/>
            <person name="Overmann J."/>
            <person name="Bryant D.A."/>
            <person name="Richardson P."/>
        </authorList>
    </citation>
    <scope>NUCLEOTIDE SEQUENCE [LARGE SCALE GENOMIC DNA]</scope>
    <source>
        <strain evidence="4">DSM 245 / NBRC 103803 / 6330</strain>
    </source>
</reference>
<keyword evidence="1" id="KW-1133">Transmembrane helix</keyword>
<accession>B3ECW1</accession>
<sequence length="290" mass="31779">MLFQRADPIARKSGKMMGSIFEFLKTNRRILATAGISLFLCAGFVEFSEYLWVSGQMYGDNIPLELMVLVLLLSIPLSLFYAIFHVIHLTLTGASRNLQLGSVLLSYVAVIVVFSGFFYFQCSISDLNESTAEYRYYEKLRTPAMQASVKRYGETLRRTASMRAFQGISPVMWRGIRAKVVGWPEDAGSPPIEKLLQASRLPLTDVISFNHQAKVPVFLDCLYFSAVTITSTGYGDITPLARFSKILVVIESVSGVLLVAIGIAIALGGLGVETSPAAGTPDGHDGGENW</sequence>
<proteinExistence type="predicted"/>
<dbReference type="EMBL" id="CP001097">
    <property type="protein sequence ID" value="ACD90386.1"/>
    <property type="molecule type" value="Genomic_DNA"/>
</dbReference>
<keyword evidence="1" id="KW-0472">Membrane</keyword>
<protein>
    <submittedName>
        <fullName evidence="3">Ion transport 2 domain protein</fullName>
    </submittedName>
</protein>
<organism evidence="3 4">
    <name type="scientific">Chlorobium limicola (strain DSM 245 / NBRC 103803 / 6330)</name>
    <dbReference type="NCBI Taxonomy" id="290315"/>
    <lineage>
        <taxon>Bacteria</taxon>
        <taxon>Pseudomonadati</taxon>
        <taxon>Chlorobiota</taxon>
        <taxon>Chlorobiia</taxon>
        <taxon>Chlorobiales</taxon>
        <taxon>Chlorobiaceae</taxon>
        <taxon>Chlorobium/Pelodictyon group</taxon>
        <taxon>Chlorobium</taxon>
    </lineage>
</organism>
<keyword evidence="1" id="KW-0812">Transmembrane</keyword>
<feature type="transmembrane region" description="Helical" evidence="1">
    <location>
        <begin position="66"/>
        <end position="88"/>
    </location>
</feature>
<dbReference type="KEGG" id="cli:Clim_1320"/>